<name>A0AAE1JZ86_PETCI</name>
<organism evidence="1 2">
    <name type="scientific">Petrolisthes cinctipes</name>
    <name type="common">Flat porcelain crab</name>
    <dbReference type="NCBI Taxonomy" id="88211"/>
    <lineage>
        <taxon>Eukaryota</taxon>
        <taxon>Metazoa</taxon>
        <taxon>Ecdysozoa</taxon>
        <taxon>Arthropoda</taxon>
        <taxon>Crustacea</taxon>
        <taxon>Multicrustacea</taxon>
        <taxon>Malacostraca</taxon>
        <taxon>Eumalacostraca</taxon>
        <taxon>Eucarida</taxon>
        <taxon>Decapoda</taxon>
        <taxon>Pleocyemata</taxon>
        <taxon>Anomura</taxon>
        <taxon>Galatheoidea</taxon>
        <taxon>Porcellanidae</taxon>
        <taxon>Petrolisthes</taxon>
    </lineage>
</organism>
<reference evidence="1" key="1">
    <citation type="submission" date="2023-10" db="EMBL/GenBank/DDBJ databases">
        <title>Genome assemblies of two species of porcelain crab, Petrolisthes cinctipes and Petrolisthes manimaculis (Anomura: Porcellanidae).</title>
        <authorList>
            <person name="Angst P."/>
        </authorList>
    </citation>
    <scope>NUCLEOTIDE SEQUENCE</scope>
    <source>
        <strain evidence="1">PB745_01</strain>
        <tissue evidence="1">Gill</tissue>
    </source>
</reference>
<sequence>MSVHELVYLDHVSPLSSKMGLTSARLRDLMISQFMYMKHLLTPRQLFAFAATFATCSDNLRSADTNTTRSFSPDDLARVAPYSMHGLVLFCFEGQFPGPAPLLKSIHVPLQRLCILLGLDGSVDFGIVREEADFGFESFHQVVDINDEKDWSQYGSLRHPTLNLEPL</sequence>
<accession>A0AAE1JZ86</accession>
<dbReference type="EMBL" id="JAWQEG010004634">
    <property type="protein sequence ID" value="KAK3860782.1"/>
    <property type="molecule type" value="Genomic_DNA"/>
</dbReference>
<protein>
    <submittedName>
        <fullName evidence="1">Uncharacterized protein</fullName>
    </submittedName>
</protein>
<dbReference type="Proteomes" id="UP001286313">
    <property type="component" value="Unassembled WGS sequence"/>
</dbReference>
<gene>
    <name evidence="1" type="ORF">Pcinc_033189</name>
</gene>
<evidence type="ECO:0000313" key="2">
    <source>
        <dbReference type="Proteomes" id="UP001286313"/>
    </source>
</evidence>
<evidence type="ECO:0000313" key="1">
    <source>
        <dbReference type="EMBL" id="KAK3860782.1"/>
    </source>
</evidence>
<keyword evidence="2" id="KW-1185">Reference proteome</keyword>
<proteinExistence type="predicted"/>
<comment type="caution">
    <text evidence="1">The sequence shown here is derived from an EMBL/GenBank/DDBJ whole genome shotgun (WGS) entry which is preliminary data.</text>
</comment>
<dbReference type="AlphaFoldDB" id="A0AAE1JZ86"/>